<dbReference type="OrthoDB" id="1111796at2"/>
<dbReference type="EMBL" id="QLMC01000001">
    <property type="protein sequence ID" value="RAK03058.1"/>
    <property type="molecule type" value="Genomic_DNA"/>
</dbReference>
<reference evidence="1 2" key="1">
    <citation type="submission" date="2018-06" db="EMBL/GenBank/DDBJ databases">
        <title>Genomic Encyclopedia of Archaeal and Bacterial Type Strains, Phase II (KMG-II): from individual species to whole genera.</title>
        <authorList>
            <person name="Goeker M."/>
        </authorList>
    </citation>
    <scope>NUCLEOTIDE SEQUENCE [LARGE SCALE GENOMIC DNA]</scope>
    <source>
        <strain evidence="1 2">DSM 21851</strain>
    </source>
</reference>
<protein>
    <recommendedName>
        <fullName evidence="3">Phosphate-selective porin O/P</fullName>
    </recommendedName>
</protein>
<gene>
    <name evidence="1" type="ORF">LX87_01180</name>
</gene>
<dbReference type="Proteomes" id="UP000248790">
    <property type="component" value="Unassembled WGS sequence"/>
</dbReference>
<sequence>MKRIPRLITGLKITQIKQFHKGPVAFRQKAKILICYLYFISHITSAQVPNQKLEQRFPFDSTQKWQFRFNGLGFVRNNEYFGPIADGYTLFGYQLNPRVAYQPAPNVVLEAGVFFKKDFGQDRITQLAPTFTVKFQHRNWNYLFGTLEGSVGHRLIEPLYNFERLLQQRIENGLQINHQTDRTFFDFWISYLQNTLPGYTRQEHFWGGISAEQRFGNPNQEWVLSIPVQITAFHAGGQNINSPLPVRTALNATASLSLTWQNPKSGFLRSARLDTYTVGYTENADKPYSGGAFYPNLTVNLKPVTVLLSYWNGNGYRAELGGDLYQSYTRRYNSTYREQHRRLLMVRFLKDIKITDGLGVTVRFEPHYDLANNLFEHSEGVYVWFSR</sequence>
<keyword evidence="2" id="KW-1185">Reference proteome</keyword>
<comment type="caution">
    <text evidence="1">The sequence shown here is derived from an EMBL/GenBank/DDBJ whole genome shotgun (WGS) entry which is preliminary data.</text>
</comment>
<organism evidence="1 2">
    <name type="scientific">Larkinella arboricola</name>
    <dbReference type="NCBI Taxonomy" id="643671"/>
    <lineage>
        <taxon>Bacteria</taxon>
        <taxon>Pseudomonadati</taxon>
        <taxon>Bacteroidota</taxon>
        <taxon>Cytophagia</taxon>
        <taxon>Cytophagales</taxon>
        <taxon>Spirosomataceae</taxon>
        <taxon>Larkinella</taxon>
    </lineage>
</organism>
<evidence type="ECO:0008006" key="3">
    <source>
        <dbReference type="Google" id="ProtNLM"/>
    </source>
</evidence>
<dbReference type="RefSeq" id="WP_111627202.1">
    <property type="nucleotide sequence ID" value="NZ_QLMC01000001.1"/>
</dbReference>
<evidence type="ECO:0000313" key="1">
    <source>
        <dbReference type="EMBL" id="RAK03058.1"/>
    </source>
</evidence>
<name>A0A327X9X0_LARAB</name>
<dbReference type="AlphaFoldDB" id="A0A327X9X0"/>
<accession>A0A327X9X0</accession>
<proteinExistence type="predicted"/>
<evidence type="ECO:0000313" key="2">
    <source>
        <dbReference type="Proteomes" id="UP000248790"/>
    </source>
</evidence>